<proteinExistence type="predicted"/>
<keyword evidence="1" id="KW-0808">Transferase</keyword>
<dbReference type="Proteomes" id="UP000269097">
    <property type="component" value="Chromosome"/>
</dbReference>
<reference evidence="1 2" key="1">
    <citation type="submission" date="2018-10" db="EMBL/GenBank/DDBJ databases">
        <title>Genome Sequence of Cohnella sp.</title>
        <authorList>
            <person name="Srinivasan S."/>
            <person name="Kim M.K."/>
        </authorList>
    </citation>
    <scope>NUCLEOTIDE SEQUENCE [LARGE SCALE GENOMIC DNA]</scope>
    <source>
        <strain evidence="1 2">18JY8-7</strain>
    </source>
</reference>
<dbReference type="Pfam" id="PF06962">
    <property type="entry name" value="rRNA_methylase"/>
    <property type="match status" value="1"/>
</dbReference>
<keyword evidence="1" id="KW-0489">Methyltransferase</keyword>
<gene>
    <name evidence="1" type="ORF">EAV92_14295</name>
</gene>
<evidence type="ECO:0000313" key="1">
    <source>
        <dbReference type="EMBL" id="AYQ73647.1"/>
    </source>
</evidence>
<protein>
    <submittedName>
        <fullName evidence="1">SAM-dependent methyltransferase</fullName>
    </submittedName>
</protein>
<keyword evidence="2" id="KW-1185">Reference proteome</keyword>
<organism evidence="1 2">
    <name type="scientific">Cohnella candidum</name>
    <dbReference type="NCBI Taxonomy" id="2674991"/>
    <lineage>
        <taxon>Bacteria</taxon>
        <taxon>Bacillati</taxon>
        <taxon>Bacillota</taxon>
        <taxon>Bacilli</taxon>
        <taxon>Bacillales</taxon>
        <taxon>Paenibacillaceae</taxon>
        <taxon>Cohnella</taxon>
    </lineage>
</organism>
<dbReference type="SUPFAM" id="SSF53335">
    <property type="entry name" value="S-adenosyl-L-methionine-dependent methyltransferases"/>
    <property type="match status" value="1"/>
</dbReference>
<dbReference type="RefSeq" id="WP_123041731.1">
    <property type="nucleotide sequence ID" value="NZ_CP033433.1"/>
</dbReference>
<accession>A0A3G3K0K7</accession>
<dbReference type="InterPro" id="IPR029063">
    <property type="entry name" value="SAM-dependent_MTases_sf"/>
</dbReference>
<evidence type="ECO:0000313" key="2">
    <source>
        <dbReference type="Proteomes" id="UP000269097"/>
    </source>
</evidence>
<dbReference type="CDD" id="cd02440">
    <property type="entry name" value="AdoMet_MTases"/>
    <property type="match status" value="1"/>
</dbReference>
<dbReference type="PANTHER" id="PTHR35276">
    <property type="entry name" value="S-ADENOSYL-L-METHIONINE-DEPENDENT METHYLTRANSFERASES SUPERFAMILY PROTEIN"/>
    <property type="match status" value="1"/>
</dbReference>
<dbReference type="Gene3D" id="3.40.50.150">
    <property type="entry name" value="Vaccinia Virus protein VP39"/>
    <property type="match status" value="1"/>
</dbReference>
<dbReference type="PANTHER" id="PTHR35276:SF1">
    <property type="entry name" value="TRNA (MNM(5)S(2)U34)-METHYLTRANSFERASE, CHLOROPLASTIC"/>
    <property type="match status" value="1"/>
</dbReference>
<dbReference type="InterPro" id="IPR010719">
    <property type="entry name" value="MnmM_MeTrfase"/>
</dbReference>
<dbReference type="EMBL" id="CP033433">
    <property type="protein sequence ID" value="AYQ73647.1"/>
    <property type="molecule type" value="Genomic_DNA"/>
</dbReference>
<dbReference type="KEGG" id="coh:EAV92_14295"/>
<sequence>MGFLSVLSQAQRWVAERTSPGDAVVDATAGNGVDTLFLARAAGAKGTVFAFDVQETALLRTRERLDAASRTEPPLANVVLLHAGHERMSELIPAPYHGKIRAVMFNLGYLPGADEGLITKPDTTLPALEAALELLSPGGVLTAVLYPGHPGGVEEAQSVERWAAGLSPARAQTVHYRFPQKPSAPYLVAVEKR</sequence>
<dbReference type="AlphaFoldDB" id="A0A3G3K0K7"/>
<dbReference type="GO" id="GO:0032259">
    <property type="term" value="P:methylation"/>
    <property type="evidence" value="ECO:0007669"/>
    <property type="project" value="UniProtKB-KW"/>
</dbReference>
<name>A0A3G3K0K7_9BACL</name>
<dbReference type="GO" id="GO:0008168">
    <property type="term" value="F:methyltransferase activity"/>
    <property type="evidence" value="ECO:0007669"/>
    <property type="project" value="UniProtKB-KW"/>
</dbReference>